<keyword evidence="5" id="KW-1185">Reference proteome</keyword>
<dbReference type="SUPFAM" id="SSF53254">
    <property type="entry name" value="Phosphoglycerate mutase-like"/>
    <property type="match status" value="1"/>
</dbReference>
<dbReference type="InterPro" id="IPR050275">
    <property type="entry name" value="PGM_Phosphatase"/>
</dbReference>
<keyword evidence="2" id="KW-0413">Isomerase</keyword>
<dbReference type="AlphaFoldDB" id="A0A8T0H4P5"/>
<accession>A0A8T0H4P5</accession>
<dbReference type="Gene3D" id="3.40.50.1240">
    <property type="entry name" value="Phosphoglycerate mutase-like"/>
    <property type="match status" value="1"/>
</dbReference>
<dbReference type="SMART" id="SM00855">
    <property type="entry name" value="PGAM"/>
    <property type="match status" value="1"/>
</dbReference>
<reference evidence="4" key="1">
    <citation type="submission" date="2020-06" db="EMBL/GenBank/DDBJ databases">
        <title>WGS assembly of Ceratodon purpureus strain R40.</title>
        <authorList>
            <person name="Carey S.B."/>
            <person name="Jenkins J."/>
            <person name="Shu S."/>
            <person name="Lovell J.T."/>
            <person name="Sreedasyam A."/>
            <person name="Maumus F."/>
            <person name="Tiley G.P."/>
            <person name="Fernandez-Pozo N."/>
            <person name="Barry K."/>
            <person name="Chen C."/>
            <person name="Wang M."/>
            <person name="Lipzen A."/>
            <person name="Daum C."/>
            <person name="Saski C.A."/>
            <person name="Payton A.C."/>
            <person name="Mcbreen J.C."/>
            <person name="Conrad R.E."/>
            <person name="Kollar L.M."/>
            <person name="Olsson S."/>
            <person name="Huttunen S."/>
            <person name="Landis J.B."/>
            <person name="Wickett N.J."/>
            <person name="Johnson M.G."/>
            <person name="Rensing S.A."/>
            <person name="Grimwood J."/>
            <person name="Schmutz J."/>
            <person name="Mcdaniel S.F."/>
        </authorList>
    </citation>
    <scope>NUCLEOTIDE SEQUENCE</scope>
    <source>
        <strain evidence="4">R40</strain>
    </source>
</reference>
<comment type="similarity">
    <text evidence="3">Belongs to the phosphoglycerate mutase family.</text>
</comment>
<dbReference type="GO" id="GO:0005737">
    <property type="term" value="C:cytoplasm"/>
    <property type="evidence" value="ECO:0007669"/>
    <property type="project" value="TreeGrafter"/>
</dbReference>
<sequence>MPKAVGAYPLARCKTIHLVRHGQATHNKARLDFPNDSVYVSENYFDAPLTDLGWKQAQAVHEHIANIDSIKPQLVITSPLSRCIQTAIGIFGSGNSLRSGESKFNALMQNNVAGRRPGISTQGCPKFMAVEWCRECMGVHPCDRRRPISQLQEQYPAIDFSEIVSDQDVHWKREQRETEQEVQYRAQVFANWLLNLTEIRIAVVAHSGFIWEFTRLFGDDLSGNVKSELQDGYANCEMRSMVLVDKVGVGQDFGSTDFPGCSERYFPGQ</sequence>
<dbReference type="CDD" id="cd07067">
    <property type="entry name" value="HP_PGM_like"/>
    <property type="match status" value="1"/>
</dbReference>
<dbReference type="OrthoDB" id="496981at2759"/>
<dbReference type="PROSITE" id="PS00175">
    <property type="entry name" value="PG_MUTASE"/>
    <property type="match status" value="1"/>
</dbReference>
<evidence type="ECO:0000256" key="3">
    <source>
        <dbReference type="ARBA" id="ARBA00038362"/>
    </source>
</evidence>
<organism evidence="4 5">
    <name type="scientific">Ceratodon purpureus</name>
    <name type="common">Fire moss</name>
    <name type="synonym">Dicranum purpureum</name>
    <dbReference type="NCBI Taxonomy" id="3225"/>
    <lineage>
        <taxon>Eukaryota</taxon>
        <taxon>Viridiplantae</taxon>
        <taxon>Streptophyta</taxon>
        <taxon>Embryophyta</taxon>
        <taxon>Bryophyta</taxon>
        <taxon>Bryophytina</taxon>
        <taxon>Bryopsida</taxon>
        <taxon>Dicranidae</taxon>
        <taxon>Pseudoditrichales</taxon>
        <taxon>Ditrichaceae</taxon>
        <taxon>Ceratodon</taxon>
    </lineage>
</organism>
<evidence type="ECO:0000313" key="4">
    <source>
        <dbReference type="EMBL" id="KAG0565677.1"/>
    </source>
</evidence>
<dbReference type="Pfam" id="PF00300">
    <property type="entry name" value="His_Phos_1"/>
    <property type="match status" value="1"/>
</dbReference>
<evidence type="ECO:0000256" key="2">
    <source>
        <dbReference type="ARBA" id="ARBA00023235"/>
    </source>
</evidence>
<gene>
    <name evidence="4" type="ORF">KC19_7G006400</name>
</gene>
<dbReference type="InterPro" id="IPR029033">
    <property type="entry name" value="His_PPase_superfam"/>
</dbReference>
<evidence type="ECO:0000313" key="5">
    <source>
        <dbReference type="Proteomes" id="UP000822688"/>
    </source>
</evidence>
<dbReference type="EMBL" id="CM026428">
    <property type="protein sequence ID" value="KAG0565677.1"/>
    <property type="molecule type" value="Genomic_DNA"/>
</dbReference>
<comment type="caution">
    <text evidence="4">The sequence shown here is derived from an EMBL/GenBank/DDBJ whole genome shotgun (WGS) entry which is preliminary data.</text>
</comment>
<dbReference type="Proteomes" id="UP000822688">
    <property type="component" value="Chromosome 7"/>
</dbReference>
<proteinExistence type="inferred from homology"/>
<keyword evidence="1" id="KW-0324">Glycolysis</keyword>
<evidence type="ECO:0008006" key="6">
    <source>
        <dbReference type="Google" id="ProtNLM"/>
    </source>
</evidence>
<protein>
    <recommendedName>
        <fullName evidence="6">Phosphoglycerate mutase-like protein</fullName>
    </recommendedName>
</protein>
<dbReference type="InterPro" id="IPR013078">
    <property type="entry name" value="His_Pase_superF_clade-1"/>
</dbReference>
<dbReference type="PANTHER" id="PTHR48100:SF1">
    <property type="entry name" value="HISTIDINE PHOSPHATASE FAMILY PROTEIN-RELATED"/>
    <property type="match status" value="1"/>
</dbReference>
<name>A0A8T0H4P5_CERPU</name>
<dbReference type="GO" id="GO:0016791">
    <property type="term" value="F:phosphatase activity"/>
    <property type="evidence" value="ECO:0007669"/>
    <property type="project" value="TreeGrafter"/>
</dbReference>
<evidence type="ECO:0000256" key="1">
    <source>
        <dbReference type="ARBA" id="ARBA00023152"/>
    </source>
</evidence>
<dbReference type="InterPro" id="IPR001345">
    <property type="entry name" value="PG/BPGM_mutase_AS"/>
</dbReference>
<dbReference type="PANTHER" id="PTHR48100">
    <property type="entry name" value="BROAD-SPECIFICITY PHOSPHATASE YOR283W-RELATED"/>
    <property type="match status" value="1"/>
</dbReference>